<evidence type="ECO:0000256" key="1">
    <source>
        <dbReference type="ARBA" id="ARBA00005290"/>
    </source>
</evidence>
<evidence type="ECO:0000256" key="8">
    <source>
        <dbReference type="ARBA" id="ARBA00055682"/>
    </source>
</evidence>
<dbReference type="PANTHER" id="PTHR21231">
    <property type="entry name" value="XPA-BINDING PROTEIN 1-RELATED"/>
    <property type="match status" value="1"/>
</dbReference>
<feature type="region of interest" description="Disordered" evidence="10">
    <location>
        <begin position="317"/>
        <end position="344"/>
    </location>
</feature>
<dbReference type="STRING" id="157072.A0A024UPT6"/>
<dbReference type="CDD" id="cd17870">
    <property type="entry name" value="GPN1"/>
    <property type="match status" value="1"/>
</dbReference>
<dbReference type="SMART" id="SM00382">
    <property type="entry name" value="AAA"/>
    <property type="match status" value="1"/>
</dbReference>
<evidence type="ECO:0000313" key="12">
    <source>
        <dbReference type="EMBL" id="ETW07857.1"/>
    </source>
</evidence>
<comment type="subcellular location">
    <subcellularLocation>
        <location evidence="9">Cytoplasm</location>
    </subcellularLocation>
    <subcellularLocation>
        <location evidence="9">Nucleus</location>
    </subcellularLocation>
</comment>
<comment type="function">
    <text evidence="8 9">Small GTPase required for proper nuclear import of RNA polymerase II (RNAPII). May act at an RNAP assembly step prior to nuclear import.</text>
</comment>
<keyword evidence="6 9" id="KW-0342">GTP-binding</keyword>
<evidence type="ECO:0000256" key="2">
    <source>
        <dbReference type="ARBA" id="ARBA00022490"/>
    </source>
</evidence>
<keyword evidence="2 9" id="KW-0963">Cytoplasm</keyword>
<dbReference type="InterPro" id="IPR030230">
    <property type="entry name" value="Gpn1/Npa3/XAB1"/>
</dbReference>
<comment type="subunit">
    <text evidence="9">Binds to RNA polymerase II.</text>
</comment>
<dbReference type="Gene3D" id="3.40.50.300">
    <property type="entry name" value="P-loop containing nucleotide triphosphate hydrolases"/>
    <property type="match status" value="1"/>
</dbReference>
<comment type="similarity">
    <text evidence="1 9">Belongs to the GPN-loop GTPase family.</text>
</comment>
<keyword evidence="5" id="KW-0175">Coiled coil</keyword>
<dbReference type="SUPFAM" id="SSF52540">
    <property type="entry name" value="P-loop containing nucleoside triphosphate hydrolases"/>
    <property type="match status" value="1"/>
</dbReference>
<dbReference type="EC" id="3.6.5.-" evidence="9"/>
<feature type="region of interest" description="Disordered" evidence="10">
    <location>
        <begin position="1"/>
        <end position="22"/>
    </location>
</feature>
<dbReference type="EMBL" id="KI913954">
    <property type="protein sequence ID" value="ETW07857.1"/>
    <property type="molecule type" value="Genomic_DNA"/>
</dbReference>
<dbReference type="InterPro" id="IPR027417">
    <property type="entry name" value="P-loop_NTPase"/>
</dbReference>
<keyword evidence="4 9" id="KW-0378">Hydrolase</keyword>
<dbReference type="VEuPathDB" id="FungiDB:H310_02279"/>
<dbReference type="AlphaFoldDB" id="A0A024UPT6"/>
<dbReference type="InterPro" id="IPR004130">
    <property type="entry name" value="Gpn"/>
</dbReference>
<dbReference type="GO" id="GO:0005737">
    <property type="term" value="C:cytoplasm"/>
    <property type="evidence" value="ECO:0007669"/>
    <property type="project" value="UniProtKB-SubCell"/>
</dbReference>
<dbReference type="FunFam" id="3.40.50.300:FF:000888">
    <property type="entry name" value="GPN-loop GTPase 1"/>
    <property type="match status" value="1"/>
</dbReference>
<gene>
    <name evidence="12" type="ORF">H310_02279</name>
</gene>
<feature type="compositionally biased region" description="Low complexity" evidence="10">
    <location>
        <begin position="8"/>
        <end position="22"/>
    </location>
</feature>
<sequence length="344" mass="37779">MSTPTPPTADACAASPSTTGASSGPLPTTLLVIGMAGSGKTTFMHRLAAHAAEKQKESRQYVVNLDPAVKTIPYGAHIDIRDTVDYKQVMSEYGLGPNGAIMTSLNLFATRFDQVVELIQKRAPNLDHVIVDTPGQIEAFTWSASGAIITESLATTFPTVVVYVVDTPRTVNPNTFMSNMLYACSILYKVKLPFIVVFNKTDVVTHDFAVEWMTDFEAFQAALDSSQEDTYMNTLSRSLSLVLEEFYHNLRHVGVSAATGAGIDEFYKVVEAATAEYYDEYLPDLQFRIEQQKQKKDKHQVANMSKVMHDMHLSDVAPQTTDATPPPAPSTAPPTHIHGERTEL</sequence>
<dbReference type="Pfam" id="PF03029">
    <property type="entry name" value="ATP_bind_1"/>
    <property type="match status" value="1"/>
</dbReference>
<dbReference type="GeneID" id="20079329"/>
<dbReference type="PANTHER" id="PTHR21231:SF8">
    <property type="entry name" value="GPN-LOOP GTPASE 1"/>
    <property type="match status" value="1"/>
</dbReference>
<organism evidence="12">
    <name type="scientific">Aphanomyces invadans</name>
    <dbReference type="NCBI Taxonomy" id="157072"/>
    <lineage>
        <taxon>Eukaryota</taxon>
        <taxon>Sar</taxon>
        <taxon>Stramenopiles</taxon>
        <taxon>Oomycota</taxon>
        <taxon>Saprolegniomycetes</taxon>
        <taxon>Saprolegniales</taxon>
        <taxon>Verrucalvaceae</taxon>
        <taxon>Aphanomyces</taxon>
    </lineage>
</organism>
<evidence type="ECO:0000259" key="11">
    <source>
        <dbReference type="SMART" id="SM00382"/>
    </source>
</evidence>
<keyword evidence="7" id="KW-0539">Nucleus</keyword>
<protein>
    <recommendedName>
        <fullName evidence="9">GPN-loop GTPase</fullName>
        <ecNumber evidence="9">3.6.5.-</ecNumber>
    </recommendedName>
</protein>
<reference evidence="12" key="1">
    <citation type="submission" date="2013-12" db="EMBL/GenBank/DDBJ databases">
        <title>The Genome Sequence of Aphanomyces invadans NJM9701.</title>
        <authorList>
            <consortium name="The Broad Institute Genomics Platform"/>
            <person name="Russ C."/>
            <person name="Tyler B."/>
            <person name="van West P."/>
            <person name="Dieguez-Uribeondo J."/>
            <person name="Young S.K."/>
            <person name="Zeng Q."/>
            <person name="Gargeya S."/>
            <person name="Fitzgerald M."/>
            <person name="Abouelleil A."/>
            <person name="Alvarado L."/>
            <person name="Chapman S.B."/>
            <person name="Gainer-Dewar J."/>
            <person name="Goldberg J."/>
            <person name="Griggs A."/>
            <person name="Gujja S."/>
            <person name="Hansen M."/>
            <person name="Howarth C."/>
            <person name="Imamovic A."/>
            <person name="Ireland A."/>
            <person name="Larimer J."/>
            <person name="McCowan C."/>
            <person name="Murphy C."/>
            <person name="Pearson M."/>
            <person name="Poon T.W."/>
            <person name="Priest M."/>
            <person name="Roberts A."/>
            <person name="Saif S."/>
            <person name="Shea T."/>
            <person name="Sykes S."/>
            <person name="Wortman J."/>
            <person name="Nusbaum C."/>
            <person name="Birren B."/>
        </authorList>
    </citation>
    <scope>NUCLEOTIDE SEQUENCE [LARGE SCALE GENOMIC DNA]</scope>
    <source>
        <strain evidence="12">NJM9701</strain>
    </source>
</reference>
<proteinExistence type="inferred from homology"/>
<dbReference type="OrthoDB" id="243313at2759"/>
<evidence type="ECO:0000256" key="5">
    <source>
        <dbReference type="ARBA" id="ARBA00023054"/>
    </source>
</evidence>
<evidence type="ECO:0000256" key="3">
    <source>
        <dbReference type="ARBA" id="ARBA00022741"/>
    </source>
</evidence>
<dbReference type="GO" id="GO:0005525">
    <property type="term" value="F:GTP binding"/>
    <property type="evidence" value="ECO:0007669"/>
    <property type="project" value="UniProtKB-KW"/>
</dbReference>
<evidence type="ECO:0000256" key="10">
    <source>
        <dbReference type="SAM" id="MobiDB-lite"/>
    </source>
</evidence>
<evidence type="ECO:0000256" key="4">
    <source>
        <dbReference type="ARBA" id="ARBA00022801"/>
    </source>
</evidence>
<dbReference type="RefSeq" id="XP_008863950.1">
    <property type="nucleotide sequence ID" value="XM_008865728.1"/>
</dbReference>
<dbReference type="eggNOG" id="KOG1532">
    <property type="taxonomic scope" value="Eukaryota"/>
</dbReference>
<accession>A0A024UPT6</accession>
<dbReference type="GO" id="GO:0003924">
    <property type="term" value="F:GTPase activity"/>
    <property type="evidence" value="ECO:0007669"/>
    <property type="project" value="InterPro"/>
</dbReference>
<keyword evidence="3 9" id="KW-0547">Nucleotide-binding</keyword>
<dbReference type="InterPro" id="IPR003593">
    <property type="entry name" value="AAA+_ATPase"/>
</dbReference>
<evidence type="ECO:0000256" key="9">
    <source>
        <dbReference type="RuleBase" id="RU365059"/>
    </source>
</evidence>
<evidence type="ECO:0000256" key="7">
    <source>
        <dbReference type="ARBA" id="ARBA00023242"/>
    </source>
</evidence>
<feature type="domain" description="AAA+ ATPase" evidence="11">
    <location>
        <begin position="26"/>
        <end position="167"/>
    </location>
</feature>
<dbReference type="GO" id="GO:0005634">
    <property type="term" value="C:nucleus"/>
    <property type="evidence" value="ECO:0007669"/>
    <property type="project" value="UniProtKB-SubCell"/>
</dbReference>
<evidence type="ECO:0000256" key="6">
    <source>
        <dbReference type="ARBA" id="ARBA00023134"/>
    </source>
</evidence>
<name>A0A024UPT6_9STRA</name>